<gene>
    <name evidence="2" type="ORF">PVT68_14210</name>
</gene>
<feature type="signal peptide" evidence="1">
    <location>
        <begin position="1"/>
        <end position="21"/>
    </location>
</feature>
<accession>A0ABY8NBW5</accession>
<proteinExistence type="predicted"/>
<sequence>MKKLFFLFCIFLASCASPEYGYVVFDFYSMDEGARKDYWLGLTGRRGTLHLSSQQPIQKILVGSYGISHLDRSNNLHCTRDDLHFAKAIRFEVIPERITYLGVLTLERTGKRPEYAFRFATGAGLLRRACDRSPDLFDTYSVRLALMTMKSGREFDYDCATGTAE</sequence>
<evidence type="ECO:0000313" key="2">
    <source>
        <dbReference type="EMBL" id="WGL15919.1"/>
    </source>
</evidence>
<name>A0ABY8NBW5_9GAMM</name>
<feature type="chain" id="PRO_5045151380" description="Lipoprotein" evidence="1">
    <location>
        <begin position="22"/>
        <end position="165"/>
    </location>
</feature>
<dbReference type="EMBL" id="CP118605">
    <property type="protein sequence ID" value="WGL15919.1"/>
    <property type="molecule type" value="Genomic_DNA"/>
</dbReference>
<evidence type="ECO:0000313" key="3">
    <source>
        <dbReference type="Proteomes" id="UP001236500"/>
    </source>
</evidence>
<protein>
    <recommendedName>
        <fullName evidence="4">Lipoprotein</fullName>
    </recommendedName>
</protein>
<evidence type="ECO:0008006" key="4">
    <source>
        <dbReference type="Google" id="ProtNLM"/>
    </source>
</evidence>
<dbReference type="RefSeq" id="WP_280319124.1">
    <property type="nucleotide sequence ID" value="NZ_CP118605.1"/>
</dbReference>
<organism evidence="2 3">
    <name type="scientific">Microbulbifer bruguierae</name>
    <dbReference type="NCBI Taxonomy" id="3029061"/>
    <lineage>
        <taxon>Bacteria</taxon>
        <taxon>Pseudomonadati</taxon>
        <taxon>Pseudomonadota</taxon>
        <taxon>Gammaproteobacteria</taxon>
        <taxon>Cellvibrionales</taxon>
        <taxon>Microbulbiferaceae</taxon>
        <taxon>Microbulbifer</taxon>
    </lineage>
</organism>
<reference evidence="2 3" key="1">
    <citation type="submission" date="2023-02" db="EMBL/GenBank/DDBJ databases">
        <title>Description and genomic characterization of Microbulbifer bruguierae sp. nov., isolated from the sediment of mangrove plant Bruguiera sexangula.</title>
        <authorList>
            <person name="Long M."/>
        </authorList>
    </citation>
    <scope>NUCLEOTIDE SEQUENCE [LARGE SCALE GENOMIC DNA]</scope>
    <source>
        <strain evidence="2 3">H12</strain>
    </source>
</reference>
<dbReference type="PROSITE" id="PS51257">
    <property type="entry name" value="PROKAR_LIPOPROTEIN"/>
    <property type="match status" value="1"/>
</dbReference>
<evidence type="ECO:0000256" key="1">
    <source>
        <dbReference type="SAM" id="SignalP"/>
    </source>
</evidence>
<dbReference type="Proteomes" id="UP001236500">
    <property type="component" value="Chromosome"/>
</dbReference>
<keyword evidence="3" id="KW-1185">Reference proteome</keyword>
<keyword evidence="1" id="KW-0732">Signal</keyword>